<accession>A0A6A6E497</accession>
<dbReference type="PANTHER" id="PTHR44845">
    <property type="entry name" value="CARRIER DOMAIN-CONTAINING PROTEIN"/>
    <property type="match status" value="1"/>
</dbReference>
<dbReference type="SUPFAM" id="SSF51735">
    <property type="entry name" value="NAD(P)-binding Rossmann-fold domains"/>
    <property type="match status" value="1"/>
</dbReference>
<dbReference type="Gene3D" id="3.40.50.12780">
    <property type="entry name" value="N-terminal domain of ligase-like"/>
    <property type="match status" value="1"/>
</dbReference>
<organism evidence="4 5">
    <name type="scientific">Zopfia rhizophila CBS 207.26</name>
    <dbReference type="NCBI Taxonomy" id="1314779"/>
    <lineage>
        <taxon>Eukaryota</taxon>
        <taxon>Fungi</taxon>
        <taxon>Dikarya</taxon>
        <taxon>Ascomycota</taxon>
        <taxon>Pezizomycotina</taxon>
        <taxon>Dothideomycetes</taxon>
        <taxon>Dothideomycetes incertae sedis</taxon>
        <taxon>Zopfiaceae</taxon>
        <taxon>Zopfia</taxon>
    </lineage>
</organism>
<sequence>MPRSFPRKSGATADVSTIAPPTNVPGTMTRMSEKPQQPEQSERPNPRVLGHMNKAEVNHHLDFIANHLSIKAQVPSLKLCNNGDLICGTIHDQGYVKPQVPPRKKPPCTLVGSDSVPTRDDKFSMLSGIAHDPIQRDIFTPLFLGAQLIVPHRDAIILVGSATAQFPTLRRAFFVHDRLTKKDCTKLQDLAPNAHIINMYGTTETQRAGMLDVQLLVVNREDRNICDNGQQGELFLKTGDLAEGYLGEDANAANLKDSKFLANWFVDFTGWVKEYEQATSVARQPWMAFSKGPRDHLYKVGDLGNFLPDGLVECTVCTDNQVKIRGFRIEPGEIGTHSPHHPFIREYITIIRRNKDQEPLLVSYIVPETKRRSQAMVPNYTIPSMFIPLARIPLNLNGKVDKPSLSFPNAIDLDFQSRWASEVSSSMTDNQRKVAIIWGEVLPDRSARMFLPEPNFFEEGGHSILAQRMLSKVKRVCQYIDVPMSSDEAYAVDALDLVQQLSDSIPRTYPDHPYALHRHCNWCHMIPWPYALCELLKRKIRVIVHVQSEDSVTGLARIGTITKAYGLWSEDWRSQLEEYIANEANTIIQNGSHEDWMLPYSSLRAANKPKKLAFVSSTSTLNSEHYIQLSQGSIAAGGTGVLEWKCASEYIVRESGRRGVIGTIIHPGYITGDPESGISITGDFLIQARPDITNTVNLVPVTQVSRIVIAAALHPPVDSLGVVRVYGYSVPKISYEEWWSRLRGYMSDEGREEHALPPLFHFVTSNPSDNTIAPDSTIPVPRRSLYTYRRPYPGQNPLACYFVRLETIGMYLAYLVAVGFPPPPSMKGERKLGNCELRNQRIEALASRRGRAARP</sequence>
<dbReference type="InterPro" id="IPR036291">
    <property type="entry name" value="NAD(P)-bd_dom_sf"/>
</dbReference>
<evidence type="ECO:0000313" key="5">
    <source>
        <dbReference type="Proteomes" id="UP000800200"/>
    </source>
</evidence>
<reference evidence="4" key="1">
    <citation type="journal article" date="2020" name="Stud. Mycol.">
        <title>101 Dothideomycetes genomes: a test case for predicting lifestyles and emergence of pathogens.</title>
        <authorList>
            <person name="Haridas S."/>
            <person name="Albert R."/>
            <person name="Binder M."/>
            <person name="Bloem J."/>
            <person name="Labutti K."/>
            <person name="Salamov A."/>
            <person name="Andreopoulos B."/>
            <person name="Baker S."/>
            <person name="Barry K."/>
            <person name="Bills G."/>
            <person name="Bluhm B."/>
            <person name="Cannon C."/>
            <person name="Castanera R."/>
            <person name="Culley D."/>
            <person name="Daum C."/>
            <person name="Ezra D."/>
            <person name="Gonzalez J."/>
            <person name="Henrissat B."/>
            <person name="Kuo A."/>
            <person name="Liang C."/>
            <person name="Lipzen A."/>
            <person name="Lutzoni F."/>
            <person name="Magnuson J."/>
            <person name="Mondo S."/>
            <person name="Nolan M."/>
            <person name="Ohm R."/>
            <person name="Pangilinan J."/>
            <person name="Park H.-J."/>
            <person name="Ramirez L."/>
            <person name="Alfaro M."/>
            <person name="Sun H."/>
            <person name="Tritt A."/>
            <person name="Yoshinaga Y."/>
            <person name="Zwiers L.-H."/>
            <person name="Turgeon B."/>
            <person name="Goodwin S."/>
            <person name="Spatafora J."/>
            <person name="Crous P."/>
            <person name="Grigoriev I."/>
        </authorList>
    </citation>
    <scope>NUCLEOTIDE SEQUENCE</scope>
    <source>
        <strain evidence="4">CBS 207.26</strain>
    </source>
</reference>
<dbReference type="PANTHER" id="PTHR44845:SF1">
    <property type="entry name" value="L-2-AMINOADIPATE REDUCTASE"/>
    <property type="match status" value="1"/>
</dbReference>
<dbReference type="OrthoDB" id="329835at2759"/>
<evidence type="ECO:0000256" key="1">
    <source>
        <dbReference type="ARBA" id="ARBA00022450"/>
    </source>
</evidence>
<dbReference type="SUPFAM" id="SSF56801">
    <property type="entry name" value="Acetyl-CoA synthetase-like"/>
    <property type="match status" value="1"/>
</dbReference>
<proteinExistence type="predicted"/>
<dbReference type="InterPro" id="IPR036736">
    <property type="entry name" value="ACP-like_sf"/>
</dbReference>
<dbReference type="Gene3D" id="1.10.1200.10">
    <property type="entry name" value="ACP-like"/>
    <property type="match status" value="1"/>
</dbReference>
<evidence type="ECO:0000256" key="2">
    <source>
        <dbReference type="ARBA" id="ARBA00022553"/>
    </source>
</evidence>
<dbReference type="InterPro" id="IPR042099">
    <property type="entry name" value="ANL_N_sf"/>
</dbReference>
<dbReference type="AlphaFoldDB" id="A0A6A6E497"/>
<evidence type="ECO:0000256" key="3">
    <source>
        <dbReference type="SAM" id="MobiDB-lite"/>
    </source>
</evidence>
<evidence type="ECO:0000313" key="4">
    <source>
        <dbReference type="EMBL" id="KAF2185983.1"/>
    </source>
</evidence>
<dbReference type="Gene3D" id="3.40.50.720">
    <property type="entry name" value="NAD(P)-binding Rossmann-like Domain"/>
    <property type="match status" value="1"/>
</dbReference>
<keyword evidence="2" id="KW-0597">Phosphoprotein</keyword>
<keyword evidence="1" id="KW-0596">Phosphopantetheine</keyword>
<dbReference type="Gene3D" id="3.30.300.30">
    <property type="match status" value="1"/>
</dbReference>
<feature type="compositionally biased region" description="Polar residues" evidence="3">
    <location>
        <begin position="24"/>
        <end position="39"/>
    </location>
</feature>
<dbReference type="EMBL" id="ML994631">
    <property type="protein sequence ID" value="KAF2185983.1"/>
    <property type="molecule type" value="Genomic_DNA"/>
</dbReference>
<gene>
    <name evidence="4" type="ORF">K469DRAFT_726428</name>
</gene>
<protein>
    <submittedName>
        <fullName evidence="4">Acetyl-CoA synthetase-like protein</fullName>
    </submittedName>
</protein>
<name>A0A6A6E497_9PEZI</name>
<feature type="region of interest" description="Disordered" evidence="3">
    <location>
        <begin position="1"/>
        <end position="47"/>
    </location>
</feature>
<keyword evidence="5" id="KW-1185">Reference proteome</keyword>
<dbReference type="InterPro" id="IPR045851">
    <property type="entry name" value="AMP-bd_C_sf"/>
</dbReference>
<dbReference type="Proteomes" id="UP000800200">
    <property type="component" value="Unassembled WGS sequence"/>
</dbReference>